<reference evidence="1" key="3">
    <citation type="submission" date="2023-05" db="EMBL/GenBank/DDBJ databases">
        <authorList>
            <person name="Smith C.H."/>
        </authorList>
    </citation>
    <scope>NUCLEOTIDE SEQUENCE</scope>
    <source>
        <strain evidence="1">CHS0354</strain>
        <tissue evidence="1">Mantle</tissue>
    </source>
</reference>
<dbReference type="PANTHER" id="PTHR16155:SF19">
    <property type="entry name" value="DED DOMAIN-CONTAINING PROTEIN"/>
    <property type="match status" value="1"/>
</dbReference>
<sequence>MKFRDGQIIGFPIDDFDHCTKKKYIDELYNAVEKFVEHADAKKAAKECIKSPEFIQVTSLTGLKLFVMEVDIEPSISFCKFVPFYLNIMKLHQDTGRKLKRKSQPPCLFVRDGSSTLQVNEADEKYELESLQKYDQQREFEESCSIPYSFVPEKKAEKLYRKICMGQQALDKSLWPILVLTKPDDMKVKSQTWLDNFKFIRLGNWVCVFDFDDCSYESGIFGRIFPKAKATVTNEEKFKFVENVIQLRDELESPEKVVWIFSNGRKELGKLHKGRKEWNDDYSSGLKGAVQFFHQRCVIPEKRAIVILLLLSNDFAGVVETLYELVSHFSWKQIVIIADERDTFKAFSHIIESERSYYQKELANCSIVGLSWEEVCSVFAEAMGIEDDCDCKIPSTSGAVMTVNPRFLEQLKDIKILSATTCENRKFKKDEKMSFSYEIEKKF</sequence>
<dbReference type="PANTHER" id="PTHR16155">
    <property type="entry name" value="DED DOMAIN-CONTAINING PROTEIN"/>
    <property type="match status" value="1"/>
</dbReference>
<evidence type="ECO:0000313" key="2">
    <source>
        <dbReference type="Proteomes" id="UP001195483"/>
    </source>
</evidence>
<dbReference type="Proteomes" id="UP001195483">
    <property type="component" value="Unassembled WGS sequence"/>
</dbReference>
<comment type="caution">
    <text evidence="1">The sequence shown here is derived from an EMBL/GenBank/DDBJ whole genome shotgun (WGS) entry which is preliminary data.</text>
</comment>
<organism evidence="1 2">
    <name type="scientific">Potamilus streckersoni</name>
    <dbReference type="NCBI Taxonomy" id="2493646"/>
    <lineage>
        <taxon>Eukaryota</taxon>
        <taxon>Metazoa</taxon>
        <taxon>Spiralia</taxon>
        <taxon>Lophotrochozoa</taxon>
        <taxon>Mollusca</taxon>
        <taxon>Bivalvia</taxon>
        <taxon>Autobranchia</taxon>
        <taxon>Heteroconchia</taxon>
        <taxon>Palaeoheterodonta</taxon>
        <taxon>Unionida</taxon>
        <taxon>Unionoidea</taxon>
        <taxon>Unionidae</taxon>
        <taxon>Ambleminae</taxon>
        <taxon>Lampsilini</taxon>
        <taxon>Potamilus</taxon>
    </lineage>
</organism>
<reference evidence="1" key="1">
    <citation type="journal article" date="2021" name="Genome Biol. Evol.">
        <title>A High-Quality Reference Genome for a Parasitic Bivalve with Doubly Uniparental Inheritance (Bivalvia: Unionida).</title>
        <authorList>
            <person name="Smith C.H."/>
        </authorList>
    </citation>
    <scope>NUCLEOTIDE SEQUENCE</scope>
    <source>
        <strain evidence="1">CHS0354</strain>
    </source>
</reference>
<dbReference type="AlphaFoldDB" id="A0AAE0T0P4"/>
<protein>
    <submittedName>
        <fullName evidence="1">Uncharacterized protein</fullName>
    </submittedName>
</protein>
<keyword evidence="2" id="KW-1185">Reference proteome</keyword>
<reference evidence="1" key="2">
    <citation type="journal article" date="2021" name="Genome Biol. Evol.">
        <title>Developing a high-quality reference genome for a parasitic bivalve with doubly uniparental inheritance (Bivalvia: Unionida).</title>
        <authorList>
            <person name="Smith C.H."/>
        </authorList>
    </citation>
    <scope>NUCLEOTIDE SEQUENCE</scope>
    <source>
        <strain evidence="1">CHS0354</strain>
        <tissue evidence="1">Mantle</tissue>
    </source>
</reference>
<accession>A0AAE0T0P4</accession>
<gene>
    <name evidence="1" type="ORF">CHS0354_027826</name>
</gene>
<evidence type="ECO:0000313" key="1">
    <source>
        <dbReference type="EMBL" id="KAK3601581.1"/>
    </source>
</evidence>
<dbReference type="GO" id="GO:0005737">
    <property type="term" value="C:cytoplasm"/>
    <property type="evidence" value="ECO:0007669"/>
    <property type="project" value="TreeGrafter"/>
</dbReference>
<dbReference type="EMBL" id="JAEAOA010001685">
    <property type="protein sequence ID" value="KAK3601581.1"/>
    <property type="molecule type" value="Genomic_DNA"/>
</dbReference>
<name>A0AAE0T0P4_9BIVA</name>
<proteinExistence type="predicted"/>